<comment type="caution">
    <text evidence="7">The sequence shown here is derived from an EMBL/GenBank/DDBJ whole genome shotgun (WGS) entry which is preliminary data.</text>
</comment>
<feature type="chain" id="PRO_5037070594" evidence="5">
    <location>
        <begin position="22"/>
        <end position="509"/>
    </location>
</feature>
<organism evidence="7 8">
    <name type="scientific">Haloferula rosea</name>
    <dbReference type="NCBI Taxonomy" id="490093"/>
    <lineage>
        <taxon>Bacteria</taxon>
        <taxon>Pseudomonadati</taxon>
        <taxon>Verrucomicrobiota</taxon>
        <taxon>Verrucomicrobiia</taxon>
        <taxon>Verrucomicrobiales</taxon>
        <taxon>Verrucomicrobiaceae</taxon>
        <taxon>Haloferula</taxon>
    </lineage>
</organism>
<dbReference type="SUPFAM" id="SSF53649">
    <property type="entry name" value="Alkaline phosphatase-like"/>
    <property type="match status" value="1"/>
</dbReference>
<dbReference type="EMBL" id="JAENII010000001">
    <property type="protein sequence ID" value="MBK1825664.1"/>
    <property type="molecule type" value="Genomic_DNA"/>
</dbReference>
<comment type="similarity">
    <text evidence="1">Belongs to the sulfatase family.</text>
</comment>
<dbReference type="GO" id="GO:0004065">
    <property type="term" value="F:arylsulfatase activity"/>
    <property type="evidence" value="ECO:0007669"/>
    <property type="project" value="TreeGrafter"/>
</dbReference>
<keyword evidence="5" id="KW-0732">Signal</keyword>
<dbReference type="AlphaFoldDB" id="A0A934VCW5"/>
<gene>
    <name evidence="7" type="ORF">JIN81_01420</name>
</gene>
<dbReference type="RefSeq" id="WP_200275541.1">
    <property type="nucleotide sequence ID" value="NZ_JAENII010000001.1"/>
</dbReference>
<accession>A0A934VCW5</accession>
<proteinExistence type="inferred from homology"/>
<sequence>MTRRILIALLVGTTGYFPAAASPSKEKPNLLFVMSDQWRRQALGFENDDPVLTPHVDRFSKDAVVFTHAVATVPVCTPNRAVMLTGNHPLTNGVIANSMRLDEASQSLGVVSKNAGYRTGYIGKWHLDGRHEYISPGMRRQGFDFWHMSIYHAPFNQPYYIQNNPKQIKVEGWAPTYATDTAIQFMKEHAEEPFALVVSYGPPHNGGGKGMEKTFTPGMLDQEKKQKYGYGYKAPARFEAPYRTAEFKAKPRRPNVKPVHGKFESEPAVPGYFGAITALDHEFGRLMRHLTKSGLEQNTIVVFTSDHGEMLGSHGRMTKGLWHDESAGIPCLIKGPGIQPREIDSPFASVDLMPTLLGLMKIEGPQMDGTDFSPLLTGHTMEVPEFAFLSFYKGGADEAYRQWRAVYSKDYTYVVVDDSPSYRWTGIANQGGAALYDRRRDPYQQKPIHRGGGSDAIMDSLHAALAAHLDEQNDPFLTKCWAGREDKEADARATTRYDELIKRYHKKKH</sequence>
<evidence type="ECO:0000259" key="6">
    <source>
        <dbReference type="Pfam" id="PF00884"/>
    </source>
</evidence>
<dbReference type="PANTHER" id="PTHR42693:SF53">
    <property type="entry name" value="ENDO-4-O-SULFATASE"/>
    <property type="match status" value="1"/>
</dbReference>
<evidence type="ECO:0000256" key="5">
    <source>
        <dbReference type="SAM" id="SignalP"/>
    </source>
</evidence>
<evidence type="ECO:0000313" key="8">
    <source>
        <dbReference type="Proteomes" id="UP000658278"/>
    </source>
</evidence>
<evidence type="ECO:0000256" key="1">
    <source>
        <dbReference type="ARBA" id="ARBA00008779"/>
    </source>
</evidence>
<dbReference type="Pfam" id="PF00884">
    <property type="entry name" value="Sulfatase"/>
    <property type="match status" value="1"/>
</dbReference>
<evidence type="ECO:0000256" key="4">
    <source>
        <dbReference type="ARBA" id="ARBA00022837"/>
    </source>
</evidence>
<dbReference type="GO" id="GO:0046872">
    <property type="term" value="F:metal ion binding"/>
    <property type="evidence" value="ECO:0007669"/>
    <property type="project" value="UniProtKB-KW"/>
</dbReference>
<keyword evidence="3" id="KW-0378">Hydrolase</keyword>
<feature type="signal peptide" evidence="5">
    <location>
        <begin position="1"/>
        <end position="21"/>
    </location>
</feature>
<keyword evidence="2" id="KW-0479">Metal-binding</keyword>
<dbReference type="PANTHER" id="PTHR42693">
    <property type="entry name" value="ARYLSULFATASE FAMILY MEMBER"/>
    <property type="match status" value="1"/>
</dbReference>
<keyword evidence="8" id="KW-1185">Reference proteome</keyword>
<dbReference type="PROSITE" id="PS00149">
    <property type="entry name" value="SULFATASE_2"/>
    <property type="match status" value="1"/>
</dbReference>
<keyword evidence="4" id="KW-0106">Calcium</keyword>
<dbReference type="InterPro" id="IPR017850">
    <property type="entry name" value="Alkaline_phosphatase_core_sf"/>
</dbReference>
<reference evidence="7" key="1">
    <citation type="submission" date="2021-01" db="EMBL/GenBank/DDBJ databases">
        <title>Modified the classification status of verrucomicrobia.</title>
        <authorList>
            <person name="Feng X."/>
        </authorList>
    </citation>
    <scope>NUCLEOTIDE SEQUENCE</scope>
    <source>
        <strain evidence="7">KCTC 22201</strain>
    </source>
</reference>
<dbReference type="InterPro" id="IPR024607">
    <property type="entry name" value="Sulfatase_CS"/>
</dbReference>
<name>A0A934VCW5_9BACT</name>
<evidence type="ECO:0000313" key="7">
    <source>
        <dbReference type="EMBL" id="MBK1825664.1"/>
    </source>
</evidence>
<dbReference type="Proteomes" id="UP000658278">
    <property type="component" value="Unassembled WGS sequence"/>
</dbReference>
<dbReference type="InterPro" id="IPR000917">
    <property type="entry name" value="Sulfatase_N"/>
</dbReference>
<evidence type="ECO:0000256" key="2">
    <source>
        <dbReference type="ARBA" id="ARBA00022723"/>
    </source>
</evidence>
<evidence type="ECO:0000256" key="3">
    <source>
        <dbReference type="ARBA" id="ARBA00022801"/>
    </source>
</evidence>
<protein>
    <submittedName>
        <fullName evidence="7">Sulfatase</fullName>
    </submittedName>
</protein>
<dbReference type="Gene3D" id="3.40.720.10">
    <property type="entry name" value="Alkaline Phosphatase, subunit A"/>
    <property type="match status" value="1"/>
</dbReference>
<feature type="domain" description="Sulfatase N-terminal" evidence="6">
    <location>
        <begin position="28"/>
        <end position="362"/>
    </location>
</feature>
<dbReference type="CDD" id="cd16034">
    <property type="entry name" value="sulfatase_like"/>
    <property type="match status" value="1"/>
</dbReference>
<dbReference type="InterPro" id="IPR050738">
    <property type="entry name" value="Sulfatase"/>
</dbReference>